<organism evidence="5 6">
    <name type="scientific">Daphnia pulex</name>
    <name type="common">Water flea</name>
    <dbReference type="NCBI Taxonomy" id="6669"/>
    <lineage>
        <taxon>Eukaryota</taxon>
        <taxon>Metazoa</taxon>
        <taxon>Ecdysozoa</taxon>
        <taxon>Arthropoda</taxon>
        <taxon>Crustacea</taxon>
        <taxon>Branchiopoda</taxon>
        <taxon>Diplostraca</taxon>
        <taxon>Cladocera</taxon>
        <taxon>Anomopoda</taxon>
        <taxon>Daphniidae</taxon>
        <taxon>Daphnia</taxon>
    </lineage>
</organism>
<dbReference type="GO" id="GO:0003723">
    <property type="term" value="F:RNA binding"/>
    <property type="evidence" value="ECO:0007669"/>
    <property type="project" value="UniProtKB-UniRule"/>
</dbReference>
<dbReference type="KEGG" id="dpx:DAPPUDRAFT_107345"/>
<dbReference type="InterPro" id="IPR000504">
    <property type="entry name" value="RRM_dom"/>
</dbReference>
<gene>
    <name evidence="5" type="ORF">DAPPUDRAFT_107345</name>
</gene>
<keyword evidence="6" id="KW-1185">Reference proteome</keyword>
<dbReference type="SUPFAM" id="SSF54928">
    <property type="entry name" value="RNA-binding domain, RBD"/>
    <property type="match status" value="1"/>
</dbReference>
<name>E9GWU2_DAPPU</name>
<dbReference type="InParanoid" id="E9GWU2"/>
<dbReference type="Gene3D" id="3.30.70.330">
    <property type="match status" value="1"/>
</dbReference>
<evidence type="ECO:0000256" key="3">
    <source>
        <dbReference type="SAM" id="MobiDB-lite"/>
    </source>
</evidence>
<evidence type="ECO:0000256" key="2">
    <source>
        <dbReference type="PROSITE-ProRule" id="PRU00176"/>
    </source>
</evidence>
<dbReference type="PROSITE" id="PS50102">
    <property type="entry name" value="RRM"/>
    <property type="match status" value="1"/>
</dbReference>
<accession>E9GWU2</accession>
<dbReference type="Proteomes" id="UP000000305">
    <property type="component" value="Unassembled WGS sequence"/>
</dbReference>
<evidence type="ECO:0000256" key="1">
    <source>
        <dbReference type="ARBA" id="ARBA00022884"/>
    </source>
</evidence>
<dbReference type="EMBL" id="GL732571">
    <property type="protein sequence ID" value="EFX76061.1"/>
    <property type="molecule type" value="Genomic_DNA"/>
</dbReference>
<sequence>MRPRAVKEDVAARAVKDVVLWKATELRLDLILYFCPVLYKRYRVPELTSLSREILIEAFEVYGEILIVKLVKNGRQVIVGLFYDENADKAIESLEGRPFYGTYLMVTRVEDIADEAEEPIQPYAPLAEGAGEGNVPLETNVPQVESEEYKVTVIDSIKEYAVTDAYLRLFKILYLCGKVNREDIADEAEEPIQPNAPLAEGAVEGNVPLRPSFSILQEEGAGEGDGLPCLPTSPGRIGRH</sequence>
<dbReference type="InterPro" id="IPR035979">
    <property type="entry name" value="RBD_domain_sf"/>
</dbReference>
<evidence type="ECO:0000313" key="5">
    <source>
        <dbReference type="EMBL" id="EFX76061.1"/>
    </source>
</evidence>
<keyword evidence="1 2" id="KW-0694">RNA-binding</keyword>
<protein>
    <recommendedName>
        <fullName evidence="4">RRM domain-containing protein</fullName>
    </recommendedName>
</protein>
<evidence type="ECO:0000259" key="4">
    <source>
        <dbReference type="PROSITE" id="PS50102"/>
    </source>
</evidence>
<dbReference type="CDD" id="cd00590">
    <property type="entry name" value="RRM_SF"/>
    <property type="match status" value="1"/>
</dbReference>
<dbReference type="InterPro" id="IPR012677">
    <property type="entry name" value="Nucleotide-bd_a/b_plait_sf"/>
</dbReference>
<proteinExistence type="predicted"/>
<feature type="region of interest" description="Disordered" evidence="3">
    <location>
        <begin position="218"/>
        <end position="240"/>
    </location>
</feature>
<evidence type="ECO:0000313" key="6">
    <source>
        <dbReference type="Proteomes" id="UP000000305"/>
    </source>
</evidence>
<dbReference type="AlphaFoldDB" id="E9GWU2"/>
<dbReference type="HOGENOM" id="CLU_1157442_0_0_1"/>
<feature type="domain" description="RRM" evidence="4">
    <location>
        <begin position="40"/>
        <end position="111"/>
    </location>
</feature>
<reference evidence="5 6" key="1">
    <citation type="journal article" date="2011" name="Science">
        <title>The ecoresponsive genome of Daphnia pulex.</title>
        <authorList>
            <person name="Colbourne J.K."/>
            <person name="Pfrender M.E."/>
            <person name="Gilbert D."/>
            <person name="Thomas W.K."/>
            <person name="Tucker A."/>
            <person name="Oakley T.H."/>
            <person name="Tokishita S."/>
            <person name="Aerts A."/>
            <person name="Arnold G.J."/>
            <person name="Basu M.K."/>
            <person name="Bauer D.J."/>
            <person name="Caceres C.E."/>
            <person name="Carmel L."/>
            <person name="Casola C."/>
            <person name="Choi J.H."/>
            <person name="Detter J.C."/>
            <person name="Dong Q."/>
            <person name="Dusheyko S."/>
            <person name="Eads B.D."/>
            <person name="Frohlich T."/>
            <person name="Geiler-Samerotte K.A."/>
            <person name="Gerlach D."/>
            <person name="Hatcher P."/>
            <person name="Jogdeo S."/>
            <person name="Krijgsveld J."/>
            <person name="Kriventseva E.V."/>
            <person name="Kultz D."/>
            <person name="Laforsch C."/>
            <person name="Lindquist E."/>
            <person name="Lopez J."/>
            <person name="Manak J.R."/>
            <person name="Muller J."/>
            <person name="Pangilinan J."/>
            <person name="Patwardhan R.P."/>
            <person name="Pitluck S."/>
            <person name="Pritham E.J."/>
            <person name="Rechtsteiner A."/>
            <person name="Rho M."/>
            <person name="Rogozin I.B."/>
            <person name="Sakarya O."/>
            <person name="Salamov A."/>
            <person name="Schaack S."/>
            <person name="Shapiro H."/>
            <person name="Shiga Y."/>
            <person name="Skalitzky C."/>
            <person name="Smith Z."/>
            <person name="Souvorov A."/>
            <person name="Sung W."/>
            <person name="Tang Z."/>
            <person name="Tsuchiya D."/>
            <person name="Tu H."/>
            <person name="Vos H."/>
            <person name="Wang M."/>
            <person name="Wolf Y.I."/>
            <person name="Yamagata H."/>
            <person name="Yamada T."/>
            <person name="Ye Y."/>
            <person name="Shaw J.R."/>
            <person name="Andrews J."/>
            <person name="Crease T.J."/>
            <person name="Tang H."/>
            <person name="Lucas S.M."/>
            <person name="Robertson H.M."/>
            <person name="Bork P."/>
            <person name="Koonin E.V."/>
            <person name="Zdobnov E.M."/>
            <person name="Grigoriev I.V."/>
            <person name="Lynch M."/>
            <person name="Boore J.L."/>
        </authorList>
    </citation>
    <scope>NUCLEOTIDE SEQUENCE [LARGE SCALE GENOMIC DNA]</scope>
</reference>